<dbReference type="PANTHER" id="PTHR34984">
    <property type="entry name" value="CARBON STORAGE REGULATOR"/>
    <property type="match status" value="1"/>
</dbReference>
<evidence type="ECO:0000313" key="5">
    <source>
        <dbReference type="EMBL" id="SFV66360.1"/>
    </source>
</evidence>
<dbReference type="InterPro" id="IPR003751">
    <property type="entry name" value="CsrA"/>
</dbReference>
<gene>
    <name evidence="5" type="ORF">MNB_SM-6-394</name>
</gene>
<reference evidence="5" key="1">
    <citation type="submission" date="2016-10" db="EMBL/GenBank/DDBJ databases">
        <authorList>
            <person name="de Groot N.N."/>
        </authorList>
    </citation>
    <scope>NUCLEOTIDE SEQUENCE</scope>
</reference>
<dbReference type="HAMAP" id="MF_00167">
    <property type="entry name" value="CsrA"/>
    <property type="match status" value="1"/>
</dbReference>
<dbReference type="GO" id="GO:0005829">
    <property type="term" value="C:cytosol"/>
    <property type="evidence" value="ECO:0007669"/>
    <property type="project" value="TreeGrafter"/>
</dbReference>
<proteinExistence type="inferred from homology"/>
<dbReference type="GO" id="GO:0006109">
    <property type="term" value="P:regulation of carbohydrate metabolic process"/>
    <property type="evidence" value="ECO:0007669"/>
    <property type="project" value="InterPro"/>
</dbReference>
<evidence type="ECO:0000256" key="4">
    <source>
        <dbReference type="ARBA" id="ARBA00022884"/>
    </source>
</evidence>
<dbReference type="GO" id="GO:0048027">
    <property type="term" value="F:mRNA 5'-UTR binding"/>
    <property type="evidence" value="ECO:0007669"/>
    <property type="project" value="TreeGrafter"/>
</dbReference>
<dbReference type="EMBL" id="FPHK01000100">
    <property type="protein sequence ID" value="SFV66360.1"/>
    <property type="molecule type" value="Genomic_DNA"/>
</dbReference>
<keyword evidence="3" id="KW-0810">Translation regulation</keyword>
<dbReference type="InterPro" id="IPR036107">
    <property type="entry name" value="CsrA_sf"/>
</dbReference>
<dbReference type="AlphaFoldDB" id="A0A1W1CKD5"/>
<dbReference type="Pfam" id="PF02599">
    <property type="entry name" value="CsrA"/>
    <property type="match status" value="1"/>
</dbReference>
<dbReference type="PANTHER" id="PTHR34984:SF1">
    <property type="entry name" value="CARBON STORAGE REGULATOR"/>
    <property type="match status" value="1"/>
</dbReference>
<dbReference type="NCBIfam" id="TIGR00202">
    <property type="entry name" value="csrA"/>
    <property type="match status" value="1"/>
</dbReference>
<dbReference type="GO" id="GO:0006402">
    <property type="term" value="P:mRNA catabolic process"/>
    <property type="evidence" value="ECO:0007669"/>
    <property type="project" value="InterPro"/>
</dbReference>
<dbReference type="FunFam" id="2.60.40.4380:FF:000002">
    <property type="entry name" value="Translational regulator CsrA"/>
    <property type="match status" value="1"/>
</dbReference>
<evidence type="ECO:0000256" key="1">
    <source>
        <dbReference type="ARBA" id="ARBA00022490"/>
    </source>
</evidence>
<organism evidence="5">
    <name type="scientific">hydrothermal vent metagenome</name>
    <dbReference type="NCBI Taxonomy" id="652676"/>
    <lineage>
        <taxon>unclassified sequences</taxon>
        <taxon>metagenomes</taxon>
        <taxon>ecological metagenomes</taxon>
    </lineage>
</organism>
<dbReference type="GO" id="GO:0045947">
    <property type="term" value="P:negative regulation of translational initiation"/>
    <property type="evidence" value="ECO:0007669"/>
    <property type="project" value="TreeGrafter"/>
</dbReference>
<evidence type="ECO:0000256" key="2">
    <source>
        <dbReference type="ARBA" id="ARBA00022491"/>
    </source>
</evidence>
<protein>
    <submittedName>
        <fullName evidence="5">Carbon storage regulator</fullName>
    </submittedName>
</protein>
<dbReference type="SUPFAM" id="SSF117130">
    <property type="entry name" value="CsrA-like"/>
    <property type="match status" value="1"/>
</dbReference>
<keyword evidence="1" id="KW-0963">Cytoplasm</keyword>
<name>A0A1W1CKD5_9ZZZZ</name>
<sequence length="79" mass="8451">MLVLARKLGESIVIADNITVKIVSVENGVVKLGIDAPREVSIIRSELIEEVTESNKAALQAHGVNKNDIDSLSKLLGKS</sequence>
<dbReference type="Gene3D" id="2.60.40.4380">
    <property type="entry name" value="Translational regulator CsrA"/>
    <property type="match status" value="1"/>
</dbReference>
<keyword evidence="4" id="KW-0694">RNA-binding</keyword>
<keyword evidence="2" id="KW-0678">Repressor</keyword>
<accession>A0A1W1CKD5</accession>
<evidence type="ECO:0000256" key="3">
    <source>
        <dbReference type="ARBA" id="ARBA00022845"/>
    </source>
</evidence>